<evidence type="ECO:0000313" key="3">
    <source>
        <dbReference type="Proteomes" id="UP001298593"/>
    </source>
</evidence>
<dbReference type="InterPro" id="IPR050266">
    <property type="entry name" value="AB_hydrolase_sf"/>
</dbReference>
<evidence type="ECO:0000313" key="2">
    <source>
        <dbReference type="EMBL" id="MEB3031848.1"/>
    </source>
</evidence>
<gene>
    <name evidence="2" type="ORF">KV113_09785</name>
</gene>
<dbReference type="PANTHER" id="PTHR43798:SF33">
    <property type="entry name" value="HYDROLASE, PUTATIVE (AFU_ORTHOLOGUE AFUA_2G14860)-RELATED"/>
    <property type="match status" value="1"/>
</dbReference>
<dbReference type="RefSeq" id="WP_329780003.1">
    <property type="nucleotide sequence ID" value="NZ_JAYJJU010000007.1"/>
</dbReference>
<dbReference type="Proteomes" id="UP001298593">
    <property type="component" value="Unassembled WGS sequence"/>
</dbReference>
<dbReference type="InterPro" id="IPR000073">
    <property type="entry name" value="AB_hydrolase_1"/>
</dbReference>
<protein>
    <submittedName>
        <fullName evidence="2">Alpha/beta hydrolase</fullName>
    </submittedName>
</protein>
<reference evidence="2 3" key="1">
    <citation type="submission" date="2023-12" db="EMBL/GenBank/DDBJ databases">
        <title>Description of new species of Mycobacterium terrae complex isolated from sewage at the Sao Paulo Zoological Park Foundation in Brazil.</title>
        <authorList>
            <person name="Romagnoli C.L."/>
            <person name="Conceicao E.C."/>
            <person name="Machado E."/>
            <person name="Barreto L.B.P.F."/>
            <person name="Sharma A."/>
            <person name="Silva N.M."/>
            <person name="Marques L.E."/>
            <person name="Juliana M.A."/>
            <person name="Lourenco M.C.S."/>
            <person name="Digiampietri L.A."/>
            <person name="Suffys P.N."/>
            <person name="Viana-Niero C."/>
        </authorList>
    </citation>
    <scope>NUCLEOTIDE SEQUENCE [LARGE SCALE GENOMIC DNA]</scope>
    <source>
        <strain evidence="2 3">MYC340</strain>
    </source>
</reference>
<proteinExistence type="predicted"/>
<dbReference type="InterPro" id="IPR029058">
    <property type="entry name" value="AB_hydrolase_fold"/>
</dbReference>
<name>A0ABU5XV78_9MYCO</name>
<accession>A0ABU5XV78</accession>
<feature type="domain" description="AB hydrolase-1" evidence="1">
    <location>
        <begin position="14"/>
        <end position="253"/>
    </location>
</feature>
<dbReference type="Pfam" id="PF12697">
    <property type="entry name" value="Abhydrolase_6"/>
    <property type="match status" value="1"/>
</dbReference>
<evidence type="ECO:0000259" key="1">
    <source>
        <dbReference type="Pfam" id="PF12697"/>
    </source>
</evidence>
<dbReference type="EMBL" id="JAYJJU010000007">
    <property type="protein sequence ID" value="MEB3031848.1"/>
    <property type="molecule type" value="Genomic_DNA"/>
</dbReference>
<dbReference type="SUPFAM" id="SSF53474">
    <property type="entry name" value="alpha/beta-Hydrolases"/>
    <property type="match status" value="1"/>
</dbReference>
<keyword evidence="2" id="KW-0378">Hydrolase</keyword>
<dbReference type="PANTHER" id="PTHR43798">
    <property type="entry name" value="MONOACYLGLYCEROL LIPASE"/>
    <property type="match status" value="1"/>
</dbReference>
<dbReference type="Gene3D" id="3.40.50.1820">
    <property type="entry name" value="alpha/beta hydrolase"/>
    <property type="match status" value="1"/>
</dbReference>
<dbReference type="GO" id="GO:0016787">
    <property type="term" value="F:hydrolase activity"/>
    <property type="evidence" value="ECO:0007669"/>
    <property type="project" value="UniProtKB-KW"/>
</dbReference>
<keyword evidence="3" id="KW-1185">Reference proteome</keyword>
<dbReference type="PRINTS" id="PR00111">
    <property type="entry name" value="ABHYDROLASE"/>
</dbReference>
<comment type="caution">
    <text evidence="2">The sequence shown here is derived from an EMBL/GenBank/DDBJ whole genome shotgun (WGS) entry which is preliminary data.</text>
</comment>
<sequence>MTVSYERRGSGEPLLLIHGLGSRWQIFEPVLDILAGYHDVIAVDLPGFGSTPPAPVSAPSADSYAHWVASSLLPELGIRRPHIVGNSLGGGIGLELARMNAAATVTCFSPIGFWGRTGQLWCQALLTVLRGAGIYTPRLVDAGLRRPWSRTLLLAPLIGRPTRVSLEVARGDTAGLVGATSFKAARNSFTGYRIESNPPMQVPVTIAWGTRDFLLPHRTQARRARDILPRAQHVDLPGCGHLPFSDDPALCAATILERTGNQSR</sequence>
<organism evidence="2 3">
    <name type="scientific">[Mycobacterium] nativiensis</name>
    <dbReference type="NCBI Taxonomy" id="2855503"/>
    <lineage>
        <taxon>Bacteria</taxon>
        <taxon>Bacillati</taxon>
        <taxon>Actinomycetota</taxon>
        <taxon>Actinomycetes</taxon>
        <taxon>Mycobacteriales</taxon>
        <taxon>Mycobacteriaceae</taxon>
        <taxon>Mycolicibacter</taxon>
    </lineage>
</organism>